<proteinExistence type="predicted"/>
<keyword evidence="2" id="KW-1185">Reference proteome</keyword>
<dbReference type="EMBL" id="JALJOT010000015">
    <property type="protein sequence ID" value="KAK9902884.1"/>
    <property type="molecule type" value="Genomic_DNA"/>
</dbReference>
<accession>A0ABR2YDB7</accession>
<dbReference type="Proteomes" id="UP001491310">
    <property type="component" value="Unassembled WGS sequence"/>
</dbReference>
<organism evidence="1 2">
    <name type="scientific">Coccomyxa subellipsoidea</name>
    <dbReference type="NCBI Taxonomy" id="248742"/>
    <lineage>
        <taxon>Eukaryota</taxon>
        <taxon>Viridiplantae</taxon>
        <taxon>Chlorophyta</taxon>
        <taxon>core chlorophytes</taxon>
        <taxon>Trebouxiophyceae</taxon>
        <taxon>Trebouxiophyceae incertae sedis</taxon>
        <taxon>Coccomyxaceae</taxon>
        <taxon>Coccomyxa</taxon>
    </lineage>
</organism>
<comment type="caution">
    <text evidence="1">The sequence shown here is derived from an EMBL/GenBank/DDBJ whole genome shotgun (WGS) entry which is preliminary data.</text>
</comment>
<evidence type="ECO:0000313" key="2">
    <source>
        <dbReference type="Proteomes" id="UP001491310"/>
    </source>
</evidence>
<name>A0ABR2YDB7_9CHLO</name>
<evidence type="ECO:0008006" key="3">
    <source>
        <dbReference type="Google" id="ProtNLM"/>
    </source>
</evidence>
<protein>
    <recommendedName>
        <fullName evidence="3">SMP domain-containing protein</fullName>
    </recommendedName>
</protein>
<gene>
    <name evidence="1" type="ORF">WJX75_009764</name>
</gene>
<reference evidence="1 2" key="1">
    <citation type="journal article" date="2024" name="Nat. Commun.">
        <title>Phylogenomics reveals the evolutionary origins of lichenization in chlorophyte algae.</title>
        <authorList>
            <person name="Puginier C."/>
            <person name="Libourel C."/>
            <person name="Otte J."/>
            <person name="Skaloud P."/>
            <person name="Haon M."/>
            <person name="Grisel S."/>
            <person name="Petersen M."/>
            <person name="Berrin J.G."/>
            <person name="Delaux P.M."/>
            <person name="Dal Grande F."/>
            <person name="Keller J."/>
        </authorList>
    </citation>
    <scope>NUCLEOTIDE SEQUENCE [LARGE SCALE GENOMIC DNA]</scope>
    <source>
        <strain evidence="1 2">SAG 216-7</strain>
    </source>
</reference>
<evidence type="ECO:0000313" key="1">
    <source>
        <dbReference type="EMBL" id="KAK9902884.1"/>
    </source>
</evidence>
<sequence length="129" mass="13422">MSIRYVTLHQAQPDSIAQGKMGTCTSKTNEDAYFRQKDAQRRRLQAGDTTGTTGGTTYLAATNQSDATSLAMANNLAVENMLIATAAAADTTVQDSAPDVTYSSVDTGASSAPTYTYDSGNIGDVPLAA</sequence>